<name>A0A0D0BUZ6_9AGAR</name>
<dbReference type="Proteomes" id="UP000053593">
    <property type="component" value="Unassembled WGS sequence"/>
</dbReference>
<dbReference type="HOGENOM" id="CLU_1959839_0_0_1"/>
<reference evidence="3 4" key="1">
    <citation type="submission" date="2014-04" db="EMBL/GenBank/DDBJ databases">
        <title>Evolutionary Origins and Diversification of the Mycorrhizal Mutualists.</title>
        <authorList>
            <consortium name="DOE Joint Genome Institute"/>
            <consortium name="Mycorrhizal Genomics Consortium"/>
            <person name="Kohler A."/>
            <person name="Kuo A."/>
            <person name="Nagy L.G."/>
            <person name="Floudas D."/>
            <person name="Copeland A."/>
            <person name="Barry K.W."/>
            <person name="Cichocki N."/>
            <person name="Veneault-Fourrey C."/>
            <person name="LaButti K."/>
            <person name="Lindquist E.A."/>
            <person name="Lipzen A."/>
            <person name="Lundell T."/>
            <person name="Morin E."/>
            <person name="Murat C."/>
            <person name="Riley R."/>
            <person name="Ohm R."/>
            <person name="Sun H."/>
            <person name="Tunlid A."/>
            <person name="Henrissat B."/>
            <person name="Grigoriev I.V."/>
            <person name="Hibbett D.S."/>
            <person name="Martin F."/>
        </authorList>
    </citation>
    <scope>NUCLEOTIDE SEQUENCE [LARGE SCALE GENOMIC DNA]</scope>
    <source>
        <strain evidence="3 4">FD-317 M1</strain>
    </source>
</reference>
<dbReference type="InterPro" id="IPR013087">
    <property type="entry name" value="Znf_C2H2_type"/>
</dbReference>
<sequence>MHRIGHDFVQTNKGRKMNHGQHYRGNEDSYPGFVQGSQGLLDSSNGPPPVDGAQAPSRRCLILNPDSGTTCYKKLTTENYKRHFERAHRLIKADDGIICQWNGCNMTLASHQRLITHLETHQKFSCNE</sequence>
<feature type="region of interest" description="Disordered" evidence="1">
    <location>
        <begin position="1"/>
        <end position="57"/>
    </location>
</feature>
<protein>
    <submittedName>
        <fullName evidence="3">Unplaced genomic scaffold GYMLUscaffold_82, whole genome shotgun sequence</fullName>
    </submittedName>
</protein>
<keyword evidence="4" id="KW-1185">Reference proteome</keyword>
<gene>
    <name evidence="3" type="ORF">GYMLUDRAFT_250487</name>
</gene>
<proteinExistence type="predicted"/>
<feature type="compositionally biased region" description="Basic residues" evidence="1">
    <location>
        <begin position="13"/>
        <end position="22"/>
    </location>
</feature>
<evidence type="ECO:0000256" key="1">
    <source>
        <dbReference type="SAM" id="MobiDB-lite"/>
    </source>
</evidence>
<dbReference type="EMBL" id="KN834830">
    <property type="protein sequence ID" value="KIK53404.1"/>
    <property type="molecule type" value="Genomic_DNA"/>
</dbReference>
<evidence type="ECO:0000259" key="2">
    <source>
        <dbReference type="PROSITE" id="PS00028"/>
    </source>
</evidence>
<evidence type="ECO:0000313" key="3">
    <source>
        <dbReference type="EMBL" id="KIK53404.1"/>
    </source>
</evidence>
<organism evidence="3 4">
    <name type="scientific">Collybiopsis luxurians FD-317 M1</name>
    <dbReference type="NCBI Taxonomy" id="944289"/>
    <lineage>
        <taxon>Eukaryota</taxon>
        <taxon>Fungi</taxon>
        <taxon>Dikarya</taxon>
        <taxon>Basidiomycota</taxon>
        <taxon>Agaricomycotina</taxon>
        <taxon>Agaricomycetes</taxon>
        <taxon>Agaricomycetidae</taxon>
        <taxon>Agaricales</taxon>
        <taxon>Marasmiineae</taxon>
        <taxon>Omphalotaceae</taxon>
        <taxon>Collybiopsis</taxon>
        <taxon>Collybiopsis luxurians</taxon>
    </lineage>
</organism>
<dbReference type="OrthoDB" id="6077919at2759"/>
<evidence type="ECO:0000313" key="4">
    <source>
        <dbReference type="Proteomes" id="UP000053593"/>
    </source>
</evidence>
<feature type="compositionally biased region" description="Polar residues" evidence="1">
    <location>
        <begin position="35"/>
        <end position="45"/>
    </location>
</feature>
<dbReference type="PROSITE" id="PS00028">
    <property type="entry name" value="ZINC_FINGER_C2H2_1"/>
    <property type="match status" value="1"/>
</dbReference>
<dbReference type="AlphaFoldDB" id="A0A0D0BUZ6"/>
<accession>A0A0D0BUZ6</accession>
<feature type="domain" description="C2H2-type" evidence="2">
    <location>
        <begin position="99"/>
        <end position="121"/>
    </location>
</feature>